<dbReference type="AlphaFoldDB" id="A0AAW9NDP2"/>
<evidence type="ECO:0000256" key="1">
    <source>
        <dbReference type="ARBA" id="ARBA00022500"/>
    </source>
</evidence>
<organism evidence="2 3">
    <name type="scientific">Peribacillus castrilensis</name>
    <dbReference type="NCBI Taxonomy" id="2897690"/>
    <lineage>
        <taxon>Bacteria</taxon>
        <taxon>Bacillati</taxon>
        <taxon>Bacillota</taxon>
        <taxon>Bacilli</taxon>
        <taxon>Bacillales</taxon>
        <taxon>Bacillaceae</taxon>
        <taxon>Peribacillus</taxon>
    </lineage>
</organism>
<dbReference type="InterPro" id="IPR028976">
    <property type="entry name" value="CheC-like_sf"/>
</dbReference>
<keyword evidence="3" id="KW-1185">Reference proteome</keyword>
<reference evidence="2 3" key="1">
    <citation type="submission" date="2023-03" db="EMBL/GenBank/DDBJ databases">
        <title>Bacillus Genome Sequencing.</title>
        <authorList>
            <person name="Dunlap C."/>
        </authorList>
    </citation>
    <scope>NUCLEOTIDE SEQUENCE [LARGE SCALE GENOMIC DNA]</scope>
    <source>
        <strain evidence="2 3">B-41290</strain>
    </source>
</reference>
<keyword evidence="1" id="KW-0145">Chemotaxis</keyword>
<name>A0AAW9NDP2_9BACI</name>
<dbReference type="GO" id="GO:0006935">
    <property type="term" value="P:chemotaxis"/>
    <property type="evidence" value="ECO:0007669"/>
    <property type="project" value="UniProtKB-KW"/>
</dbReference>
<dbReference type="Proteomes" id="UP001307168">
    <property type="component" value="Unassembled WGS sequence"/>
</dbReference>
<evidence type="ECO:0000313" key="2">
    <source>
        <dbReference type="EMBL" id="MEC0274745.1"/>
    </source>
</evidence>
<dbReference type="SUPFAM" id="SSF103039">
    <property type="entry name" value="CheC-like"/>
    <property type="match status" value="1"/>
</dbReference>
<protein>
    <submittedName>
        <fullName evidence="2">Uncharacterized protein</fullName>
    </submittedName>
</protein>
<evidence type="ECO:0000313" key="3">
    <source>
        <dbReference type="Proteomes" id="UP001307168"/>
    </source>
</evidence>
<gene>
    <name evidence="2" type="ORF">P4706_16965</name>
</gene>
<sequence>MSKEKEITEFMIEGTNGWDEENGEIMFESFAAEFGSMLAGNVTAFLAGDKALIGITPPTSI</sequence>
<proteinExistence type="predicted"/>
<dbReference type="RefSeq" id="WP_367407256.1">
    <property type="nucleotide sequence ID" value="NZ_JARNBH010000016.1"/>
</dbReference>
<accession>A0AAW9NDP2</accession>
<dbReference type="EMBL" id="JARNBH010000016">
    <property type="protein sequence ID" value="MEC0274745.1"/>
    <property type="molecule type" value="Genomic_DNA"/>
</dbReference>
<comment type="caution">
    <text evidence="2">The sequence shown here is derived from an EMBL/GenBank/DDBJ whole genome shotgun (WGS) entry which is preliminary data.</text>
</comment>